<reference evidence="9 10" key="1">
    <citation type="submission" date="2020-08" db="EMBL/GenBank/DDBJ databases">
        <title>Genomic Encyclopedia of Type Strains, Phase IV (KMG-IV): sequencing the most valuable type-strain genomes for metagenomic binning, comparative biology and taxonomic classification.</title>
        <authorList>
            <person name="Goeker M."/>
        </authorList>
    </citation>
    <scope>NUCLEOTIDE SEQUENCE [LARGE SCALE GENOMIC DNA]</scope>
    <source>
        <strain evidence="9 10">DSM 12251</strain>
    </source>
</reference>
<accession>A0A7W7YMP7</accession>
<keyword evidence="10" id="KW-1185">Reference proteome</keyword>
<protein>
    <submittedName>
        <fullName evidence="9">WD40 repeat protein</fullName>
    </submittedName>
</protein>
<evidence type="ECO:0000256" key="1">
    <source>
        <dbReference type="ARBA" id="ARBA00022574"/>
    </source>
</evidence>
<keyword evidence="4" id="KW-0677">Repeat</keyword>
<evidence type="ECO:0000256" key="4">
    <source>
        <dbReference type="ARBA" id="ARBA00022737"/>
    </source>
</evidence>
<comment type="caution">
    <text evidence="9">The sequence shown here is derived from an EMBL/GenBank/DDBJ whole genome shotgun (WGS) entry which is preliminary data.</text>
</comment>
<dbReference type="InterPro" id="IPR015943">
    <property type="entry name" value="WD40/YVTN_repeat-like_dom_sf"/>
</dbReference>
<keyword evidence="2 7" id="KW-0349">Heme</keyword>
<keyword evidence="3 7" id="KW-0479">Metal-binding</keyword>
<dbReference type="PROSITE" id="PS50294">
    <property type="entry name" value="WD_REPEATS_REGION"/>
    <property type="match status" value="2"/>
</dbReference>
<dbReference type="RefSeq" id="WP_184210409.1">
    <property type="nucleotide sequence ID" value="NZ_JACHIF010000007.1"/>
</dbReference>
<dbReference type="PROSITE" id="PS51007">
    <property type="entry name" value="CYTC"/>
    <property type="match status" value="1"/>
</dbReference>
<feature type="repeat" description="WD" evidence="6">
    <location>
        <begin position="301"/>
        <end position="342"/>
    </location>
</feature>
<dbReference type="Gene3D" id="2.130.10.10">
    <property type="entry name" value="YVTN repeat-like/Quinoprotein amine dehydrogenase"/>
    <property type="match status" value="2"/>
</dbReference>
<dbReference type="AlphaFoldDB" id="A0A7W7YMP7"/>
<sequence length="437" mass="46825">MRWSLPFFFTLTSLSAIQADTQSAMRVLRDECLGCHKPGKAKGGLLLTTREKMLIGGDNGTSVVPGKPAESPLYQLVLEEADPHMPPKKQLGKEQIAALQSWIQAGAAWDAAVFDELPKPSPVALSPLPAAYQPVLALAISPDEKRLAIAAGSRVHLHDLTQPQNPRMGSLSGHDETVQSVIWTADGKTVITGGFRQIKLWDAATQQSQGEIRANFVGNLTALALTNDQRTLFASDGEPGGAGFIHRVDLTEKKIIATWKAHDDTIYSLKLSPTGQSLASAAADKLARLWNVADGKLISSYEGHTNHVLSVAFNQDATQLATAGADREIKVWDVKSREQDVTLGDKKTVFTALAWTPDGKALVAITDKGSGSIYTELKKHDGAQRSDTAKQTKLNSTGNMLYSVAITGDAKKIFAGGDEGKVWLWDGAGKQTGSIAP</sequence>
<dbReference type="GO" id="GO:0020037">
    <property type="term" value="F:heme binding"/>
    <property type="evidence" value="ECO:0007669"/>
    <property type="project" value="InterPro"/>
</dbReference>
<dbReference type="InterPro" id="IPR011429">
    <property type="entry name" value="Cyt_c_Planctomycete-type"/>
</dbReference>
<organism evidence="9 10">
    <name type="scientific">Prosthecobacter dejongeii</name>
    <dbReference type="NCBI Taxonomy" id="48465"/>
    <lineage>
        <taxon>Bacteria</taxon>
        <taxon>Pseudomonadati</taxon>
        <taxon>Verrucomicrobiota</taxon>
        <taxon>Verrucomicrobiia</taxon>
        <taxon>Verrucomicrobiales</taxon>
        <taxon>Verrucomicrobiaceae</taxon>
        <taxon>Prosthecobacter</taxon>
    </lineage>
</organism>
<dbReference type="GO" id="GO:0046872">
    <property type="term" value="F:metal ion binding"/>
    <property type="evidence" value="ECO:0007669"/>
    <property type="project" value="UniProtKB-KW"/>
</dbReference>
<dbReference type="PROSITE" id="PS00678">
    <property type="entry name" value="WD_REPEATS_1"/>
    <property type="match status" value="2"/>
</dbReference>
<evidence type="ECO:0000313" key="10">
    <source>
        <dbReference type="Proteomes" id="UP000534294"/>
    </source>
</evidence>
<keyword evidence="1 6" id="KW-0853">WD repeat</keyword>
<dbReference type="SUPFAM" id="SSF46626">
    <property type="entry name" value="Cytochrome c"/>
    <property type="match status" value="1"/>
</dbReference>
<dbReference type="InterPro" id="IPR036909">
    <property type="entry name" value="Cyt_c-like_dom_sf"/>
</dbReference>
<dbReference type="GO" id="GO:0009055">
    <property type="term" value="F:electron transfer activity"/>
    <property type="evidence" value="ECO:0007669"/>
    <property type="project" value="InterPro"/>
</dbReference>
<name>A0A7W7YMP7_9BACT</name>
<dbReference type="Proteomes" id="UP000534294">
    <property type="component" value="Unassembled WGS sequence"/>
</dbReference>
<dbReference type="Pfam" id="PF00400">
    <property type="entry name" value="WD40"/>
    <property type="match status" value="3"/>
</dbReference>
<evidence type="ECO:0000259" key="8">
    <source>
        <dbReference type="PROSITE" id="PS51007"/>
    </source>
</evidence>
<evidence type="ECO:0000256" key="3">
    <source>
        <dbReference type="ARBA" id="ARBA00022723"/>
    </source>
</evidence>
<evidence type="ECO:0000256" key="5">
    <source>
        <dbReference type="ARBA" id="ARBA00023004"/>
    </source>
</evidence>
<evidence type="ECO:0000256" key="6">
    <source>
        <dbReference type="PROSITE-ProRule" id="PRU00221"/>
    </source>
</evidence>
<feature type="repeat" description="WD" evidence="6">
    <location>
        <begin position="259"/>
        <end position="300"/>
    </location>
</feature>
<dbReference type="SMART" id="SM00320">
    <property type="entry name" value="WD40"/>
    <property type="match status" value="6"/>
</dbReference>
<dbReference type="InterPro" id="IPR001680">
    <property type="entry name" value="WD40_rpt"/>
</dbReference>
<dbReference type="PANTHER" id="PTHR19848">
    <property type="entry name" value="WD40 REPEAT PROTEIN"/>
    <property type="match status" value="1"/>
</dbReference>
<dbReference type="InterPro" id="IPR036322">
    <property type="entry name" value="WD40_repeat_dom_sf"/>
</dbReference>
<dbReference type="Pfam" id="PF07635">
    <property type="entry name" value="PSCyt1"/>
    <property type="match status" value="1"/>
</dbReference>
<dbReference type="PANTHER" id="PTHR19848:SF8">
    <property type="entry name" value="F-BOX AND WD REPEAT DOMAIN CONTAINING 7"/>
    <property type="match status" value="1"/>
</dbReference>
<dbReference type="SUPFAM" id="SSF50978">
    <property type="entry name" value="WD40 repeat-like"/>
    <property type="match status" value="1"/>
</dbReference>
<dbReference type="PROSITE" id="PS50082">
    <property type="entry name" value="WD_REPEATS_2"/>
    <property type="match status" value="2"/>
</dbReference>
<proteinExistence type="predicted"/>
<evidence type="ECO:0000256" key="2">
    <source>
        <dbReference type="ARBA" id="ARBA00022617"/>
    </source>
</evidence>
<dbReference type="EMBL" id="JACHIF010000007">
    <property type="protein sequence ID" value="MBB5039041.1"/>
    <property type="molecule type" value="Genomic_DNA"/>
</dbReference>
<gene>
    <name evidence="9" type="ORF">HNQ64_003310</name>
</gene>
<dbReference type="InterPro" id="IPR009056">
    <property type="entry name" value="Cyt_c-like_dom"/>
</dbReference>
<evidence type="ECO:0000256" key="7">
    <source>
        <dbReference type="PROSITE-ProRule" id="PRU00433"/>
    </source>
</evidence>
<keyword evidence="5 7" id="KW-0408">Iron</keyword>
<feature type="domain" description="Cytochrome c" evidence="8">
    <location>
        <begin position="19"/>
        <end position="107"/>
    </location>
</feature>
<evidence type="ECO:0000313" key="9">
    <source>
        <dbReference type="EMBL" id="MBB5039041.1"/>
    </source>
</evidence>
<dbReference type="InterPro" id="IPR019775">
    <property type="entry name" value="WD40_repeat_CS"/>
</dbReference>
<dbReference type="CDD" id="cd00200">
    <property type="entry name" value="WD40"/>
    <property type="match status" value="1"/>
</dbReference>